<name>A0A6J4TLX8_9ACTN</name>
<feature type="domain" description="Methyltransferase" evidence="2">
    <location>
        <begin position="74"/>
        <end position="159"/>
    </location>
</feature>
<evidence type="ECO:0000259" key="2">
    <source>
        <dbReference type="Pfam" id="PF13649"/>
    </source>
</evidence>
<proteinExistence type="predicted"/>
<dbReference type="Gene3D" id="3.40.50.150">
    <property type="entry name" value="Vaccinia Virus protein VP39"/>
    <property type="match status" value="1"/>
</dbReference>
<dbReference type="GO" id="GO:0008168">
    <property type="term" value="F:methyltransferase activity"/>
    <property type="evidence" value="ECO:0007669"/>
    <property type="project" value="TreeGrafter"/>
</dbReference>
<organism evidence="3">
    <name type="scientific">uncultured Thermoleophilia bacterium</name>
    <dbReference type="NCBI Taxonomy" id="1497501"/>
    <lineage>
        <taxon>Bacteria</taxon>
        <taxon>Bacillati</taxon>
        <taxon>Actinomycetota</taxon>
        <taxon>Thermoleophilia</taxon>
        <taxon>environmental samples</taxon>
    </lineage>
</organism>
<dbReference type="PANTHER" id="PTHR43591">
    <property type="entry name" value="METHYLTRANSFERASE"/>
    <property type="match status" value="1"/>
</dbReference>
<dbReference type="EMBL" id="CADCWC010000107">
    <property type="protein sequence ID" value="CAA9526611.1"/>
    <property type="molecule type" value="Genomic_DNA"/>
</dbReference>
<dbReference type="Pfam" id="PF13649">
    <property type="entry name" value="Methyltransf_25"/>
    <property type="match status" value="1"/>
</dbReference>
<sequence length="212" mass="22972">MSADRRFHPFRLLTRLEVALPVARPLTRRLARRRFDALAPTWDRIRGGHPDSTLALEAALHAIRAVDPRPPRRILDVGTGTGQAAFVLRDLFPDAEIDAIDTAPAMIETARAKPGADGIRFAVADGAHLPFPDATFDLVVLLCVQPFATELGRVVRPGGWVLFAYAMGPTTPIYFAPGTLASALRRAGFEPATHGRTGPGEWTVARRAPGRA</sequence>
<accession>A0A6J4TLX8</accession>
<dbReference type="CDD" id="cd02440">
    <property type="entry name" value="AdoMet_MTases"/>
    <property type="match status" value="1"/>
</dbReference>
<evidence type="ECO:0000313" key="3">
    <source>
        <dbReference type="EMBL" id="CAA9526611.1"/>
    </source>
</evidence>
<dbReference type="SUPFAM" id="SSF53335">
    <property type="entry name" value="S-adenosyl-L-methionine-dependent methyltransferases"/>
    <property type="match status" value="1"/>
</dbReference>
<evidence type="ECO:0000256" key="1">
    <source>
        <dbReference type="SAM" id="MobiDB-lite"/>
    </source>
</evidence>
<dbReference type="InterPro" id="IPR041698">
    <property type="entry name" value="Methyltransf_25"/>
</dbReference>
<reference evidence="3" key="1">
    <citation type="submission" date="2020-02" db="EMBL/GenBank/DDBJ databases">
        <authorList>
            <person name="Meier V. D."/>
        </authorList>
    </citation>
    <scope>NUCLEOTIDE SEQUENCE</scope>
    <source>
        <strain evidence="3">AVDCRST_MAG79</strain>
    </source>
</reference>
<dbReference type="AlphaFoldDB" id="A0A6J4TLX8"/>
<feature type="region of interest" description="Disordered" evidence="1">
    <location>
        <begin position="191"/>
        <end position="212"/>
    </location>
</feature>
<gene>
    <name evidence="3" type="ORF">AVDCRST_MAG79-564</name>
</gene>
<dbReference type="InterPro" id="IPR029063">
    <property type="entry name" value="SAM-dependent_MTases_sf"/>
</dbReference>
<protein>
    <recommendedName>
        <fullName evidence="2">Methyltransferase domain-containing protein</fullName>
    </recommendedName>
</protein>
<dbReference type="PANTHER" id="PTHR43591:SF24">
    <property type="entry name" value="2-METHOXY-6-POLYPRENYL-1,4-BENZOQUINOL METHYLASE, MITOCHONDRIAL"/>
    <property type="match status" value="1"/>
</dbReference>